<proteinExistence type="predicted"/>
<sequence length="916" mass="99906">MSKFKDHHAVGMLLMKLDHDFPSAPAPVEAIDSEVENFKPVFPNLSDSDWDLIAKEVKSRIKVSLGLGVTLPGASFRDWLAEKHDQIDWRRWLAYKAMLSAKGYTPAVMAALDTSTNEILNCLGDPAVSGQWTRRGLVIGDVQSGKTATYLGAVNKAADAGFRVIILLAGGTEALRKQTQFRVDEGFIGRDTAQGQPKVGAVLNPLLGVGKYHKDFVSAQALTTQASDFRKTSKDAVSIVLDPDSPTPYVFVLKKNKTALENLRDWLRKQQVDGAAIDIPMLVVDDESDYASVNTKDENSPTVINQLIREILATAAKSSYLAFTATPFANVFIDHETDGQVLGDDLFPSDYIRTLDAPTNYVGSVAYFGTEDKSDDSKLQMLEDAEYHFPFKHKSHHVVNALPDSLIDAIRVFVVASAIREARDDSGPRSMLVNVSRFKKVQAQVHELVQAEFERIKNSVEVHGSSMLTTATHAELEELERCYGKYFPDVEFAWSDLRPYLRKAVHNTAVKLINSDRVKAARDLAEVESDRMIAVGGDVLSRGLTLEGLTVSYFHRTVGASDTLLQMARWFGYRPGYGDICRVWIPDEVADQFRYVAGIVDELRSQLKTMKKQGLTPKDFGLAVRMHPEALLITARNKMKSAEAKSYTIDIAGKKNVETARVDSSASKGKANEAAVDSLVAAVEEGQPATEWKVDGIPFPATADVDKTVVAEFLGQYVGWVTDALFSEAAVSDFIRKTKNPRLQKWVVAFVTGEGGAVSLGKGLRLPGTPNRAVRSGAEVTLAGTSIPSIPFRVSGASSRLAGSTDVGRASGLPGGNKLTEPGVYDEMTYPVLLLYLVNPKPAEDDEKAGAAWRALQTDGVEHLVGVKLAIPGKQGEKGADVKFMLNSVALKGWQGVAVEETHEDDLADVDGVEDE</sequence>
<gene>
    <name evidence="2" type="ORF">GCM10011492_05870</name>
</gene>
<evidence type="ECO:0000313" key="2">
    <source>
        <dbReference type="EMBL" id="GGB18830.1"/>
    </source>
</evidence>
<keyword evidence="2" id="KW-0255">Endonuclease</keyword>
<dbReference type="EMBL" id="BMHI01000001">
    <property type="protein sequence ID" value="GGB18830.1"/>
    <property type="molecule type" value="Genomic_DNA"/>
</dbReference>
<accession>A0A916WPR9</accession>
<feature type="domain" description="Putative endonuclease Z1" evidence="1">
    <location>
        <begin position="405"/>
        <end position="630"/>
    </location>
</feature>
<reference evidence="2" key="2">
    <citation type="submission" date="2020-09" db="EMBL/GenBank/DDBJ databases">
        <authorList>
            <person name="Sun Q."/>
            <person name="Zhou Y."/>
        </authorList>
    </citation>
    <scope>NUCLEOTIDE SEQUENCE</scope>
    <source>
        <strain evidence="2">CGMCC 1.15085</strain>
    </source>
</reference>
<dbReference type="InterPro" id="IPR018310">
    <property type="entry name" value="Put_endonuclease_Z1-dom"/>
</dbReference>
<name>A0A916WPR9_9MICO</name>
<dbReference type="SUPFAM" id="SSF52540">
    <property type="entry name" value="P-loop containing nucleoside triphosphate hydrolases"/>
    <property type="match status" value="1"/>
</dbReference>
<protein>
    <submittedName>
        <fullName evidence="2">Endonuclease</fullName>
    </submittedName>
</protein>
<organism evidence="2 3">
    <name type="scientific">Flexivirga endophytica</name>
    <dbReference type="NCBI Taxonomy" id="1849103"/>
    <lineage>
        <taxon>Bacteria</taxon>
        <taxon>Bacillati</taxon>
        <taxon>Actinomycetota</taxon>
        <taxon>Actinomycetes</taxon>
        <taxon>Micrococcales</taxon>
        <taxon>Dermacoccaceae</taxon>
        <taxon>Flexivirga</taxon>
    </lineage>
</organism>
<comment type="caution">
    <text evidence="2">The sequence shown here is derived from an EMBL/GenBank/DDBJ whole genome shotgun (WGS) entry which is preliminary data.</text>
</comment>
<dbReference type="AlphaFoldDB" id="A0A916WPR9"/>
<keyword evidence="2" id="KW-0540">Nuclease</keyword>
<keyword evidence="2" id="KW-0378">Hydrolase</keyword>
<dbReference type="Proteomes" id="UP000636793">
    <property type="component" value="Unassembled WGS sequence"/>
</dbReference>
<evidence type="ECO:0000259" key="1">
    <source>
        <dbReference type="Pfam" id="PF10593"/>
    </source>
</evidence>
<keyword evidence="3" id="KW-1185">Reference proteome</keyword>
<dbReference type="InterPro" id="IPR027417">
    <property type="entry name" value="P-loop_NTPase"/>
</dbReference>
<dbReference type="RefSeq" id="WP_188835442.1">
    <property type="nucleotide sequence ID" value="NZ_BMHI01000001.1"/>
</dbReference>
<evidence type="ECO:0000313" key="3">
    <source>
        <dbReference type="Proteomes" id="UP000636793"/>
    </source>
</evidence>
<dbReference type="GO" id="GO:0004519">
    <property type="term" value="F:endonuclease activity"/>
    <property type="evidence" value="ECO:0007669"/>
    <property type="project" value="UniProtKB-KW"/>
</dbReference>
<reference evidence="2" key="1">
    <citation type="journal article" date="2014" name="Int. J. Syst. Evol. Microbiol.">
        <title>Complete genome sequence of Corynebacterium casei LMG S-19264T (=DSM 44701T), isolated from a smear-ripened cheese.</title>
        <authorList>
            <consortium name="US DOE Joint Genome Institute (JGI-PGF)"/>
            <person name="Walter F."/>
            <person name="Albersmeier A."/>
            <person name="Kalinowski J."/>
            <person name="Ruckert C."/>
        </authorList>
    </citation>
    <scope>NUCLEOTIDE SEQUENCE</scope>
    <source>
        <strain evidence="2">CGMCC 1.15085</strain>
    </source>
</reference>
<dbReference type="Pfam" id="PF10593">
    <property type="entry name" value="Z1"/>
    <property type="match status" value="1"/>
</dbReference>